<dbReference type="GeneID" id="62641896"/>
<dbReference type="RefSeq" id="WP_085630955.1">
    <property type="nucleotide sequence ID" value="NZ_JAFBWU010000007.1"/>
</dbReference>
<dbReference type="OrthoDB" id="7987888at2"/>
<feature type="signal peptide" evidence="1">
    <location>
        <begin position="1"/>
        <end position="21"/>
    </location>
</feature>
<dbReference type="EMBL" id="JAFBXE010000007">
    <property type="protein sequence ID" value="MBM2413008.1"/>
    <property type="molecule type" value="Genomic_DNA"/>
</dbReference>
<comment type="caution">
    <text evidence="2">The sequence shown here is derived from an EMBL/GenBank/DDBJ whole genome shotgun (WGS) entry which is preliminary data.</text>
</comment>
<evidence type="ECO:0000313" key="4">
    <source>
        <dbReference type="Proteomes" id="UP000755667"/>
    </source>
</evidence>
<dbReference type="Proteomes" id="UP000809440">
    <property type="component" value="Unassembled WGS sequence"/>
</dbReference>
<keyword evidence="1" id="KW-0732">Signal</keyword>
<evidence type="ECO:0000256" key="1">
    <source>
        <dbReference type="SAM" id="SignalP"/>
    </source>
</evidence>
<evidence type="ECO:0000313" key="2">
    <source>
        <dbReference type="EMBL" id="MBM2413008.1"/>
    </source>
</evidence>
<dbReference type="EMBL" id="JAFBXF010000007">
    <property type="protein sequence ID" value="MBM2417676.1"/>
    <property type="molecule type" value="Genomic_DNA"/>
</dbReference>
<name>A0A9Q2NY49_9RHOB</name>
<feature type="chain" id="PRO_5040373258" evidence="1">
    <location>
        <begin position="22"/>
        <end position="181"/>
    </location>
</feature>
<keyword evidence="5" id="KW-1185">Reference proteome</keyword>
<sequence>MYISRLAALLAFASVPAVCGAGDLTDGRHAIYLEAPGANRILIAEIDIKNGQYSIEMDTENFSDHFLSMRPFKCLDGPEKTWCHVPYPYPIARDLSQDLTDLEYDLLFLWKDSSEYGIDLWNGVYYQLEASDDGRIRGHLHEMDMNLLSAPPDAGNMRPVVDSDLEPGDMDSHWLPVLIIE</sequence>
<organism evidence="2 4">
    <name type="scientific">Marivita cryptomonadis</name>
    <dbReference type="NCBI Taxonomy" id="505252"/>
    <lineage>
        <taxon>Bacteria</taxon>
        <taxon>Pseudomonadati</taxon>
        <taxon>Pseudomonadota</taxon>
        <taxon>Alphaproteobacteria</taxon>
        <taxon>Rhodobacterales</taxon>
        <taxon>Roseobacteraceae</taxon>
        <taxon>Marivita</taxon>
    </lineage>
</organism>
<evidence type="ECO:0000313" key="3">
    <source>
        <dbReference type="EMBL" id="MBM2417676.1"/>
    </source>
</evidence>
<dbReference type="Proteomes" id="UP000755667">
    <property type="component" value="Unassembled WGS sequence"/>
</dbReference>
<proteinExistence type="predicted"/>
<accession>A0A9Q2NY49</accession>
<gene>
    <name evidence="2" type="ORF">JQX41_11885</name>
    <name evidence="3" type="ORF">JQX48_11890</name>
</gene>
<protein>
    <submittedName>
        <fullName evidence="2">Uncharacterized protein</fullName>
    </submittedName>
</protein>
<reference evidence="2 5" key="1">
    <citation type="submission" date="2021-01" db="EMBL/GenBank/DDBJ databases">
        <title>Diatom-associated Roseobacters Show Island Model of Population Structure.</title>
        <authorList>
            <person name="Qu L."/>
            <person name="Feng X."/>
            <person name="Chen Y."/>
            <person name="Li L."/>
            <person name="Wang X."/>
            <person name="Hu Z."/>
            <person name="Wang H."/>
            <person name="Luo H."/>
        </authorList>
    </citation>
    <scope>NUCLEOTIDE SEQUENCE</scope>
    <source>
        <strain evidence="3 5">CC28-63</strain>
        <strain evidence="2">CC28-69</strain>
    </source>
</reference>
<evidence type="ECO:0000313" key="5">
    <source>
        <dbReference type="Proteomes" id="UP000809440"/>
    </source>
</evidence>
<dbReference type="AlphaFoldDB" id="A0A9Q2NY49"/>